<dbReference type="SMART" id="SM00530">
    <property type="entry name" value="HTH_XRE"/>
    <property type="match status" value="1"/>
</dbReference>
<dbReference type="AlphaFoldDB" id="A0A1Y0IKA9"/>
<dbReference type="CDD" id="cd00093">
    <property type="entry name" value="HTH_XRE"/>
    <property type="match status" value="1"/>
</dbReference>
<accession>A0A1Y0IKA9</accession>
<dbReference type="PROSITE" id="PS50943">
    <property type="entry name" value="HTH_CROC1"/>
    <property type="match status" value="1"/>
</dbReference>
<keyword evidence="3" id="KW-1185">Reference proteome</keyword>
<dbReference type="OrthoDB" id="2375916at2"/>
<evidence type="ECO:0000259" key="1">
    <source>
        <dbReference type="PROSITE" id="PS50943"/>
    </source>
</evidence>
<organism evidence="2 3">
    <name type="scientific">Tumebacillus avium</name>
    <dbReference type="NCBI Taxonomy" id="1903704"/>
    <lineage>
        <taxon>Bacteria</taxon>
        <taxon>Bacillati</taxon>
        <taxon>Bacillota</taxon>
        <taxon>Bacilli</taxon>
        <taxon>Bacillales</taxon>
        <taxon>Alicyclobacillaceae</taxon>
        <taxon>Tumebacillus</taxon>
    </lineage>
</organism>
<dbReference type="Proteomes" id="UP000195437">
    <property type="component" value="Chromosome"/>
</dbReference>
<name>A0A1Y0IKA9_9BACL</name>
<dbReference type="RefSeq" id="WP_087456327.1">
    <property type="nucleotide sequence ID" value="NZ_CP021434.1"/>
</dbReference>
<dbReference type="Gene3D" id="1.10.260.40">
    <property type="entry name" value="lambda repressor-like DNA-binding domains"/>
    <property type="match status" value="1"/>
</dbReference>
<dbReference type="KEGG" id="tum:CBW65_07480"/>
<gene>
    <name evidence="2" type="ORF">CBW65_07480</name>
</gene>
<dbReference type="Pfam" id="PF01381">
    <property type="entry name" value="HTH_3"/>
    <property type="match status" value="1"/>
</dbReference>
<dbReference type="GO" id="GO:0003677">
    <property type="term" value="F:DNA binding"/>
    <property type="evidence" value="ECO:0007669"/>
    <property type="project" value="InterPro"/>
</dbReference>
<reference evidence="3" key="1">
    <citation type="submission" date="2017-05" db="EMBL/GenBank/DDBJ databases">
        <authorList>
            <person name="Sung H."/>
        </authorList>
    </citation>
    <scope>NUCLEOTIDE SEQUENCE [LARGE SCALE GENOMIC DNA]</scope>
    <source>
        <strain evidence="3">AR23208</strain>
    </source>
</reference>
<feature type="domain" description="HTH cro/C1-type" evidence="1">
    <location>
        <begin position="13"/>
        <end position="67"/>
    </location>
</feature>
<dbReference type="SUPFAM" id="SSF47413">
    <property type="entry name" value="lambda repressor-like DNA-binding domains"/>
    <property type="match status" value="1"/>
</dbReference>
<sequence>METTLYEYIGKKIREARENKSWTQSDLSTKVDLTRTSVTNIELGRQKIQIHVLYNFARALSISPHELLPQLDDLIGLALDNGDLPIKDAATPKALEFIQSMIEKMKEGEKNET</sequence>
<evidence type="ECO:0000313" key="2">
    <source>
        <dbReference type="EMBL" id="ARU60941.1"/>
    </source>
</evidence>
<evidence type="ECO:0000313" key="3">
    <source>
        <dbReference type="Proteomes" id="UP000195437"/>
    </source>
</evidence>
<protein>
    <recommendedName>
        <fullName evidence="1">HTH cro/C1-type domain-containing protein</fullName>
    </recommendedName>
</protein>
<proteinExistence type="predicted"/>
<dbReference type="InterPro" id="IPR001387">
    <property type="entry name" value="Cro/C1-type_HTH"/>
</dbReference>
<dbReference type="InterPro" id="IPR010982">
    <property type="entry name" value="Lambda_DNA-bd_dom_sf"/>
</dbReference>
<dbReference type="EMBL" id="CP021434">
    <property type="protein sequence ID" value="ARU60941.1"/>
    <property type="molecule type" value="Genomic_DNA"/>
</dbReference>